<dbReference type="PATRIC" id="fig|178606.4.peg.1895"/>
<sequence>MSFLFFYQSFSVFLQKGTVSFFTEGSFRIKRECQDGWDFLVEKYSPLYQKI</sequence>
<dbReference type="AlphaFoldDB" id="A0A094WC61"/>
<dbReference type="Proteomes" id="UP000029452">
    <property type="component" value="Unassembled WGS sequence"/>
</dbReference>
<evidence type="ECO:0000313" key="2">
    <source>
        <dbReference type="Proteomes" id="UP000029452"/>
    </source>
</evidence>
<dbReference type="EMBL" id="JPGK01000007">
    <property type="protein sequence ID" value="KGA93267.1"/>
    <property type="molecule type" value="Genomic_DNA"/>
</dbReference>
<comment type="caution">
    <text evidence="1">The sequence shown here is derived from an EMBL/GenBank/DDBJ whole genome shotgun (WGS) entry which is preliminary data.</text>
</comment>
<name>A0A094WC61_9BACT</name>
<gene>
    <name evidence="1" type="ORF">LptCag_0303</name>
</gene>
<organism evidence="1 2">
    <name type="scientific">Leptospirillum ferriphilum</name>
    <dbReference type="NCBI Taxonomy" id="178606"/>
    <lineage>
        <taxon>Bacteria</taxon>
        <taxon>Pseudomonadati</taxon>
        <taxon>Nitrospirota</taxon>
        <taxon>Nitrospiria</taxon>
        <taxon>Nitrospirales</taxon>
        <taxon>Nitrospiraceae</taxon>
        <taxon>Leptospirillum</taxon>
    </lineage>
</organism>
<accession>A0A094WC61</accession>
<protein>
    <submittedName>
        <fullName evidence="1">Uncharacterized protein</fullName>
    </submittedName>
</protein>
<proteinExistence type="predicted"/>
<evidence type="ECO:0000313" key="1">
    <source>
        <dbReference type="EMBL" id="KGA93267.1"/>
    </source>
</evidence>
<reference evidence="1 2" key="1">
    <citation type="submission" date="2014-06" db="EMBL/GenBank/DDBJ databases">
        <title>Draft genome sequence of iron oxidizing acidophile Leptospirillum ferriphilum DSM14647.</title>
        <authorList>
            <person name="Cardenas J.P."/>
            <person name="Lazcano M."/>
            <person name="Ossandon F.J."/>
            <person name="Corbett M."/>
            <person name="Holmes D.S."/>
            <person name="Watkin E."/>
        </authorList>
    </citation>
    <scope>NUCLEOTIDE SEQUENCE [LARGE SCALE GENOMIC DNA]</scope>
    <source>
        <strain evidence="1 2">DSM 14647</strain>
    </source>
</reference>